<evidence type="ECO:0000256" key="1">
    <source>
        <dbReference type="PROSITE-ProRule" id="PRU00285"/>
    </source>
</evidence>
<keyword evidence="5" id="KW-1185">Reference proteome</keyword>
<dbReference type="AlphaFoldDB" id="A0A8E0VM03"/>
<dbReference type="GO" id="GO:0005634">
    <property type="term" value="C:nucleus"/>
    <property type="evidence" value="ECO:0007669"/>
    <property type="project" value="TreeGrafter"/>
</dbReference>
<dbReference type="GO" id="GO:0042026">
    <property type="term" value="P:protein refolding"/>
    <property type="evidence" value="ECO:0007669"/>
    <property type="project" value="TreeGrafter"/>
</dbReference>
<evidence type="ECO:0000259" key="3">
    <source>
        <dbReference type="PROSITE" id="PS01031"/>
    </source>
</evidence>
<gene>
    <name evidence="4" type="ORF">FBUS_09258</name>
</gene>
<sequence length="286" mass="31912">MDPIATFGVFGTPKYIPSILSHMDHQMQMLRRNMDQLIPNFRPELMDMAARGLPDAVIPMGGLSGTQLDYLKDAYEPGEDGQLRFKLRFDLRGYGPEDVHVESDKNRLTVHAKKSEKKDGMSRVSEYCRTVYLPDKVDDEKFTSHLSKDGILTVEAPVKHSEVAPIKFGRDHQLGIKPKPSTGQLAIKPIGKNGLTVMEDGRIHLEVPVDAEFNSDSLQVSVADNNVVVSGKHEMEEDIGAHEKAWHVREFHKSFPVPHPVDPLSLNAQLVDHTLIIEAPTLPKAS</sequence>
<reference evidence="4" key="1">
    <citation type="submission" date="2019-05" db="EMBL/GenBank/DDBJ databases">
        <title>Annotation for the trematode Fasciolopsis buski.</title>
        <authorList>
            <person name="Choi Y.-J."/>
        </authorList>
    </citation>
    <scope>NUCLEOTIDE SEQUENCE</scope>
    <source>
        <strain evidence="4">HT</strain>
        <tissue evidence="4">Whole worm</tissue>
    </source>
</reference>
<dbReference type="Pfam" id="PF00011">
    <property type="entry name" value="HSP20"/>
    <property type="match status" value="2"/>
</dbReference>
<proteinExistence type="inferred from homology"/>
<dbReference type="EMBL" id="LUCM01003200">
    <property type="protein sequence ID" value="KAA0196199.1"/>
    <property type="molecule type" value="Genomic_DNA"/>
</dbReference>
<comment type="similarity">
    <text evidence="1 2">Belongs to the small heat shock protein (HSP20) family.</text>
</comment>
<dbReference type="OrthoDB" id="10060792at2759"/>
<protein>
    <submittedName>
        <fullName evidence="4">Major egg antigen</fullName>
    </submittedName>
</protein>
<dbReference type="CDD" id="cd06526">
    <property type="entry name" value="metazoan_ACD"/>
    <property type="match status" value="1"/>
</dbReference>
<evidence type="ECO:0000256" key="2">
    <source>
        <dbReference type="RuleBase" id="RU003616"/>
    </source>
</evidence>
<dbReference type="PROSITE" id="PS01031">
    <property type="entry name" value="SHSP"/>
    <property type="match status" value="2"/>
</dbReference>
<name>A0A8E0VM03_9TREM</name>
<dbReference type="GO" id="GO:0005737">
    <property type="term" value="C:cytoplasm"/>
    <property type="evidence" value="ECO:0007669"/>
    <property type="project" value="TreeGrafter"/>
</dbReference>
<dbReference type="Proteomes" id="UP000728185">
    <property type="component" value="Unassembled WGS sequence"/>
</dbReference>
<evidence type="ECO:0000313" key="5">
    <source>
        <dbReference type="Proteomes" id="UP000728185"/>
    </source>
</evidence>
<dbReference type="GO" id="GO:0009408">
    <property type="term" value="P:response to heat"/>
    <property type="evidence" value="ECO:0007669"/>
    <property type="project" value="TreeGrafter"/>
</dbReference>
<feature type="domain" description="SHSP" evidence="3">
    <location>
        <begin position="66"/>
        <end position="177"/>
    </location>
</feature>
<dbReference type="InterPro" id="IPR002068">
    <property type="entry name" value="A-crystallin/Hsp20_dom"/>
</dbReference>
<evidence type="ECO:0000313" key="4">
    <source>
        <dbReference type="EMBL" id="KAA0196199.1"/>
    </source>
</evidence>
<dbReference type="InterPro" id="IPR001436">
    <property type="entry name" value="Alpha-crystallin/sHSP_animal"/>
</dbReference>
<dbReference type="InterPro" id="IPR008978">
    <property type="entry name" value="HSP20-like_chaperone"/>
</dbReference>
<dbReference type="SUPFAM" id="SSF49764">
    <property type="entry name" value="HSP20-like chaperones"/>
    <property type="match status" value="2"/>
</dbReference>
<dbReference type="PANTHER" id="PTHR45640">
    <property type="entry name" value="HEAT SHOCK PROTEIN HSP-12.2-RELATED"/>
    <property type="match status" value="1"/>
</dbReference>
<accession>A0A8E0VM03</accession>
<dbReference type="PANTHER" id="PTHR45640:SF26">
    <property type="entry name" value="RE23625P"/>
    <property type="match status" value="1"/>
</dbReference>
<comment type="caution">
    <text evidence="4">The sequence shown here is derived from an EMBL/GenBank/DDBJ whole genome shotgun (WGS) entry which is preliminary data.</text>
</comment>
<dbReference type="CDD" id="cd06464">
    <property type="entry name" value="ACD_sHsps-like"/>
    <property type="match status" value="1"/>
</dbReference>
<dbReference type="GO" id="GO:0051082">
    <property type="term" value="F:unfolded protein binding"/>
    <property type="evidence" value="ECO:0007669"/>
    <property type="project" value="TreeGrafter"/>
</dbReference>
<organism evidence="4 5">
    <name type="scientific">Fasciolopsis buskii</name>
    <dbReference type="NCBI Taxonomy" id="27845"/>
    <lineage>
        <taxon>Eukaryota</taxon>
        <taxon>Metazoa</taxon>
        <taxon>Spiralia</taxon>
        <taxon>Lophotrochozoa</taxon>
        <taxon>Platyhelminthes</taxon>
        <taxon>Trematoda</taxon>
        <taxon>Digenea</taxon>
        <taxon>Plagiorchiida</taxon>
        <taxon>Echinostomata</taxon>
        <taxon>Echinostomatoidea</taxon>
        <taxon>Fasciolidae</taxon>
        <taxon>Fasciolopsis</taxon>
    </lineage>
</organism>
<dbReference type="Gene3D" id="2.60.40.790">
    <property type="match status" value="2"/>
</dbReference>
<feature type="domain" description="SHSP" evidence="3">
    <location>
        <begin position="181"/>
        <end position="286"/>
    </location>
</feature>